<accession>A0A7Y0U0B4</accession>
<evidence type="ECO:0000256" key="1">
    <source>
        <dbReference type="SAM" id="Coils"/>
    </source>
</evidence>
<dbReference type="AlphaFoldDB" id="A0A7Y0U0B4"/>
<dbReference type="Gene3D" id="1.10.287.1490">
    <property type="match status" value="1"/>
</dbReference>
<dbReference type="EMBL" id="JABCUR010000002">
    <property type="protein sequence ID" value="NMW64437.1"/>
    <property type="molecule type" value="Genomic_DNA"/>
</dbReference>
<name>A0A7Y0U0B4_9ACTO</name>
<keyword evidence="1" id="KW-0175">Coiled coil</keyword>
<evidence type="ECO:0000256" key="2">
    <source>
        <dbReference type="SAM" id="MobiDB-lite"/>
    </source>
</evidence>
<organism evidence="4 5">
    <name type="scientific">Mobiluncus mulieris</name>
    <dbReference type="NCBI Taxonomy" id="2052"/>
    <lineage>
        <taxon>Bacteria</taxon>
        <taxon>Bacillati</taxon>
        <taxon>Actinomycetota</taxon>
        <taxon>Actinomycetes</taxon>
        <taxon>Actinomycetales</taxon>
        <taxon>Actinomycetaceae</taxon>
        <taxon>Mobiluncus</taxon>
    </lineage>
</organism>
<sequence>MAEGHIGSILIDIMPDLTKFREKLRRELNIVEKKFKAHIDVELDNFKIKGEELEKSKELVRKEFERCQVALKDFNIDHKQLERTKHKLNKDFDDITVTVNADADTGLARAKLLILTRRRYVHIGTVFEDSGHVAEILGAMSGLKAVDKTTLWLRDMAEHFDAISTKGALAYAVLGNITGLMLGATGGVINFGGGIAKAGKALLAFPAVGTSAALGLGAFLAVVKDGPKRLKDLKHHFEDMQKSMSSKFWAKAEEPIRRMVEKSLPTLRKGFEGIAEAEGEMMGKLADAVSRSADDGRMSKMFDATRDSIKRSTKGAEKFADAIINMGDQGRKYLPRLADWFTKLGTKFDSWIRKSINNGDFDRWTEDGIKGLKDMGRLIKDTGRALKGLYDITVIVDGGMSGIVKQTQEFADMVNRDTFQQHFKTILDGARDGARAVKDGVADVGSALGEMDGMIAHMLESTGQAFGEVGHTVAHMLRNEDVQQGLSDFNQGFKDSVDNICHLFKNMEPTIGSTLGLVGKVSETVTGTIKRGFTLTQPVIEGIVNLLKLTPDWALAAVGGFIVLNKHAGVLAPLLEQGGSMLKRFNAYLSIEKAAGYSGALGTINAALGTVKGTAIAAGTAMKNAFIANLPLLAITGVVAAIGAIAEKMQAVQQNADDLKGSLDKVTGAITNNTHEIAANYKDAEKWAKAYEQIGGKAKDMWDALAGDQDAANRVHQLYDSVKGTAGFMNAASSGFDNWATRLKNMVGQIDANTESVKKGRTEIQQRNRIVQEAEQKNKAFTDSFKDQIQSVDQAKEALRRYNGEAATMGQAEINHSNAIKAMKDALDQTGAAFDAAKGKWDGYTDSGAAAIQATEQYRKSMVDIAEAMNQQGASTDEIRAKLQEMADGYVKSAEKATGSIDKAKELAQAYGLLPDQITTIVTADSKGAVIELNNMKMLVDGTKGTISIDGKTVDADAKLGDFIKKVGSKPGTVNINGNDFPAKMTFGEFLKKVANNPALSNITADAKQAIAKYQDYKKTAEQKVTNPVDADTSKANQKVNRLKQDVESKPVKQKVEGDDNPFKRVVDWIGSFFMPQKRTEMKVEANISSYQSQINSMNGRTAGYQYIDILPRKRYADGGIVEAFAKGGIKERHVAQIAPAGAYRLWAEPETGGEAYIPLSASKRSRSMSILRNVADRFGYGLESYADGFPTNKTPDSSGNTYNITCNIDAKDLRDLRDLAGFVDMLNLNMKMGVA</sequence>
<reference evidence="4 5" key="1">
    <citation type="submission" date="2020-04" db="EMBL/GenBank/DDBJ databases">
        <title>Antimicrobial susceptibility and clonality of vaginal-derived multi-drug resistant Mobiluncus isolates in China.</title>
        <authorList>
            <person name="Zhang X."/>
        </authorList>
    </citation>
    <scope>NUCLEOTIDE SEQUENCE [LARGE SCALE GENOMIC DNA]</scope>
    <source>
        <strain evidence="4 5">13</strain>
    </source>
</reference>
<keyword evidence="3" id="KW-1133">Transmembrane helix</keyword>
<feature type="compositionally biased region" description="Basic and acidic residues" evidence="2">
    <location>
        <begin position="1043"/>
        <end position="1057"/>
    </location>
</feature>
<proteinExistence type="predicted"/>
<dbReference type="Proteomes" id="UP000578252">
    <property type="component" value="Unassembled WGS sequence"/>
</dbReference>
<evidence type="ECO:0008006" key="6">
    <source>
        <dbReference type="Google" id="ProtNLM"/>
    </source>
</evidence>
<keyword evidence="3" id="KW-0812">Transmembrane</keyword>
<dbReference type="RefSeq" id="WP_169771491.1">
    <property type="nucleotide sequence ID" value="NZ_JABCUR010000002.1"/>
</dbReference>
<evidence type="ECO:0000313" key="5">
    <source>
        <dbReference type="Proteomes" id="UP000578252"/>
    </source>
</evidence>
<protein>
    <recommendedName>
        <fullName evidence="6">Phage-related protein</fullName>
    </recommendedName>
</protein>
<keyword evidence="3" id="KW-0472">Membrane</keyword>
<feature type="transmembrane region" description="Helical" evidence="3">
    <location>
        <begin position="201"/>
        <end position="223"/>
    </location>
</feature>
<dbReference type="SUPFAM" id="SSF58104">
    <property type="entry name" value="Methyl-accepting chemotaxis protein (MCP) signaling domain"/>
    <property type="match status" value="1"/>
</dbReference>
<evidence type="ECO:0000313" key="4">
    <source>
        <dbReference type="EMBL" id="NMW64437.1"/>
    </source>
</evidence>
<evidence type="ECO:0000256" key="3">
    <source>
        <dbReference type="SAM" id="Phobius"/>
    </source>
</evidence>
<gene>
    <name evidence="4" type="ORF">HHJ78_02560</name>
</gene>
<feature type="transmembrane region" description="Helical" evidence="3">
    <location>
        <begin position="168"/>
        <end position="189"/>
    </location>
</feature>
<feature type="region of interest" description="Disordered" evidence="2">
    <location>
        <begin position="1029"/>
        <end position="1057"/>
    </location>
</feature>
<feature type="coiled-coil region" evidence="1">
    <location>
        <begin position="43"/>
        <end position="91"/>
    </location>
</feature>
<comment type="caution">
    <text evidence="4">The sequence shown here is derived from an EMBL/GenBank/DDBJ whole genome shotgun (WGS) entry which is preliminary data.</text>
</comment>